<feature type="compositionally biased region" description="Basic residues" evidence="1">
    <location>
        <begin position="808"/>
        <end position="817"/>
    </location>
</feature>
<dbReference type="Gene3D" id="3.40.50.11500">
    <property type="match status" value="1"/>
</dbReference>
<feature type="compositionally biased region" description="Basic residues" evidence="1">
    <location>
        <begin position="690"/>
        <end position="700"/>
    </location>
</feature>
<feature type="region of interest" description="Disordered" evidence="1">
    <location>
        <begin position="458"/>
        <end position="483"/>
    </location>
</feature>
<dbReference type="Pfam" id="PF02141">
    <property type="entry name" value="DENN"/>
    <property type="match status" value="1"/>
</dbReference>
<feature type="compositionally biased region" description="Polar residues" evidence="1">
    <location>
        <begin position="528"/>
        <end position="541"/>
    </location>
</feature>
<proteinExistence type="predicted"/>
<dbReference type="PANTHER" id="PTHR12296:SF21">
    <property type="entry name" value="DENN DOMAIN-CONTAINING PROTEIN 3"/>
    <property type="match status" value="1"/>
</dbReference>
<evidence type="ECO:0000313" key="4">
    <source>
        <dbReference type="Proteomes" id="UP001146793"/>
    </source>
</evidence>
<dbReference type="PANTHER" id="PTHR12296">
    <property type="entry name" value="DENN DOMAIN-CONTAINING PROTEIN 4"/>
    <property type="match status" value="1"/>
</dbReference>
<feature type="compositionally biased region" description="Basic and acidic residues" evidence="1">
    <location>
        <begin position="542"/>
        <end position="560"/>
    </location>
</feature>
<dbReference type="InterPro" id="IPR005112">
    <property type="entry name" value="dDENN_dom"/>
</dbReference>
<evidence type="ECO:0000256" key="1">
    <source>
        <dbReference type="SAM" id="MobiDB-lite"/>
    </source>
</evidence>
<feature type="compositionally biased region" description="Basic and acidic residues" evidence="1">
    <location>
        <begin position="667"/>
        <end position="679"/>
    </location>
</feature>
<feature type="compositionally biased region" description="Basic and acidic residues" evidence="1">
    <location>
        <begin position="869"/>
        <end position="881"/>
    </location>
</feature>
<name>A0AAV8A1G9_9EUKA</name>
<dbReference type="Pfam" id="PF03455">
    <property type="entry name" value="dDENN"/>
    <property type="match status" value="1"/>
</dbReference>
<organism evidence="3 4">
    <name type="scientific">Anaeramoeba flamelloides</name>
    <dbReference type="NCBI Taxonomy" id="1746091"/>
    <lineage>
        <taxon>Eukaryota</taxon>
        <taxon>Metamonada</taxon>
        <taxon>Anaeramoebidae</taxon>
        <taxon>Anaeramoeba</taxon>
    </lineage>
</organism>
<gene>
    <name evidence="3" type="ORF">M0812_00602</name>
</gene>
<comment type="caution">
    <text evidence="3">The sequence shown here is derived from an EMBL/GenBank/DDBJ whole genome shotgun (WGS) entry which is preliminary data.</text>
</comment>
<dbReference type="InterPro" id="IPR005113">
    <property type="entry name" value="uDENN_dom"/>
</dbReference>
<dbReference type="PROSITE" id="PS50211">
    <property type="entry name" value="DENN"/>
    <property type="match status" value="1"/>
</dbReference>
<feature type="compositionally biased region" description="Basic and acidic residues" evidence="1">
    <location>
        <begin position="573"/>
        <end position="582"/>
    </location>
</feature>
<dbReference type="InterPro" id="IPR037516">
    <property type="entry name" value="Tripartite_DENN"/>
</dbReference>
<feature type="compositionally biased region" description="Basic and acidic residues" evidence="1">
    <location>
        <begin position="617"/>
        <end position="628"/>
    </location>
</feature>
<evidence type="ECO:0000259" key="2">
    <source>
        <dbReference type="PROSITE" id="PS50211"/>
    </source>
</evidence>
<dbReference type="InterPro" id="IPR001194">
    <property type="entry name" value="cDENN_dom"/>
</dbReference>
<feature type="region of interest" description="Disordered" evidence="1">
    <location>
        <begin position="511"/>
        <end position="881"/>
    </location>
</feature>
<dbReference type="EMBL" id="JANTQA010000015">
    <property type="protein sequence ID" value="KAJ3448126.1"/>
    <property type="molecule type" value="Genomic_DNA"/>
</dbReference>
<evidence type="ECO:0000313" key="3">
    <source>
        <dbReference type="EMBL" id="KAJ3448126.1"/>
    </source>
</evidence>
<dbReference type="AlphaFoldDB" id="A0AAV8A1G9"/>
<dbReference type="GO" id="GO:0032483">
    <property type="term" value="P:regulation of Rab protein signal transduction"/>
    <property type="evidence" value="ECO:0007669"/>
    <property type="project" value="TreeGrafter"/>
</dbReference>
<dbReference type="SMART" id="SM00800">
    <property type="entry name" value="uDENN"/>
    <property type="match status" value="1"/>
</dbReference>
<feature type="compositionally biased region" description="Basic and acidic residues" evidence="1">
    <location>
        <begin position="701"/>
        <end position="713"/>
    </location>
</feature>
<protein>
    <submittedName>
        <fullName evidence="3">C-myc promoter binding protein</fullName>
    </submittedName>
</protein>
<feature type="compositionally biased region" description="Low complexity" evidence="1">
    <location>
        <begin position="399"/>
        <end position="410"/>
    </location>
</feature>
<feature type="region of interest" description="Disordered" evidence="1">
    <location>
        <begin position="384"/>
        <end position="415"/>
    </location>
</feature>
<feature type="compositionally biased region" description="Basic and acidic residues" evidence="1">
    <location>
        <begin position="796"/>
        <end position="807"/>
    </location>
</feature>
<feature type="compositionally biased region" description="Basic residues" evidence="1">
    <location>
        <begin position="732"/>
        <end position="743"/>
    </location>
</feature>
<feature type="compositionally biased region" description="Basic residues" evidence="1">
    <location>
        <begin position="583"/>
        <end position="603"/>
    </location>
</feature>
<dbReference type="Pfam" id="PF03456">
    <property type="entry name" value="uDENN"/>
    <property type="match status" value="1"/>
</dbReference>
<dbReference type="InterPro" id="IPR043153">
    <property type="entry name" value="DENN_C"/>
</dbReference>
<reference evidence="3" key="1">
    <citation type="submission" date="2022-08" db="EMBL/GenBank/DDBJ databases">
        <title>Novel sulphate-reducing endosymbionts in the free-living metamonad Anaeramoeba.</title>
        <authorList>
            <person name="Jerlstrom-Hultqvist J."/>
            <person name="Cepicka I."/>
            <person name="Gallot-Lavallee L."/>
            <person name="Salas-Leiva D."/>
            <person name="Curtis B.A."/>
            <person name="Zahonova K."/>
            <person name="Pipaliya S."/>
            <person name="Dacks J."/>
            <person name="Roger A.J."/>
        </authorList>
    </citation>
    <scope>NUCLEOTIDE SEQUENCE</scope>
    <source>
        <strain evidence="3">Busselton2</strain>
    </source>
</reference>
<accession>A0AAV8A1G9</accession>
<dbReference type="SMART" id="SM00801">
    <property type="entry name" value="dDENN"/>
    <property type="match status" value="1"/>
</dbReference>
<dbReference type="Proteomes" id="UP001146793">
    <property type="component" value="Unassembled WGS sequence"/>
</dbReference>
<feature type="domain" description="UDENN" evidence="2">
    <location>
        <begin position="24"/>
        <end position="446"/>
    </location>
</feature>
<feature type="compositionally biased region" description="Basic and acidic residues" evidence="1">
    <location>
        <begin position="744"/>
        <end position="757"/>
    </location>
</feature>
<feature type="compositionally biased region" description="Basic and acidic residues" evidence="1">
    <location>
        <begin position="721"/>
        <end position="731"/>
    </location>
</feature>
<feature type="compositionally biased region" description="Basic and acidic residues" evidence="1">
    <location>
        <begin position="820"/>
        <end position="840"/>
    </location>
</feature>
<dbReference type="SMART" id="SM00799">
    <property type="entry name" value="DENN"/>
    <property type="match status" value="1"/>
</dbReference>
<feature type="compositionally biased region" description="Basic and acidic residues" evidence="1">
    <location>
        <begin position="641"/>
        <end position="660"/>
    </location>
</feature>
<feature type="compositionally biased region" description="Basic residues" evidence="1">
    <location>
        <begin position="629"/>
        <end position="638"/>
    </location>
</feature>
<feature type="compositionally biased region" description="Polar residues" evidence="1">
    <location>
        <begin position="471"/>
        <end position="483"/>
    </location>
</feature>
<dbReference type="InterPro" id="IPR051696">
    <property type="entry name" value="DENN_Domain_GEFs"/>
</dbReference>
<sequence length="1248" mass="148480">MDQKTKPKNKPKIYEYIVISGIGRTLKVRDIDDSDSITYAMELLFVPEILLTLPQTAKPPPVLENFLQPMCGVRLHAQPREPIYHEYLLTDVTGDKLYGFSHTFYQKFNFQTYKALRKLFKSQGRDKGIPDVLYSARTVSIVSKYPYHQTFKRILEDFMTTQQKGRIYTRKLAIDLSAFLDHIPIPKIEMISQRIIWKNKEYGCFPTIPESHKLPLADNDFKILFSCLSLENIILIWNAILKERKLLFISRSLEYLTPCIFGLLSLIYPFKWSYPLIPILPLNFIEVFQSPVPYIIGCLSSIIEISYPEEDEIIIDLDSNHIVSKEPIINLPPRIFTNLKTKLEKNCNLFKKPKKSLRISPLCNINQICTKKYENDKLYTSFSSSEEHQDSGNNQFLENNKTINNNSNSTDQESNSTFMENFKKKRKIPIFQLIKVKTIGFREKKQSKTNTNKKIVFNSSESTSDHKKKYSQASPSLKPIYTNNRSTNHIINKKIQSNRKRNKSMVHINHFERSYKGTKNTNTRKLKQTINEKNNLNFKQTRNPEMKRKAKEKQKLENRSSKRKATNIKKEKRNPQKIEKTHKEKRSHSHSHNHSHSHSHKKQEKIQQQQKKGKEKIKKENVKENEKIKKIREKRRATNLKNEKERKQQKMKEKRKQEKSVKRKKQIPKEKKEVNEKRTNNNWNIQKETKNKHEKAKKGKSKENTQRTKEKKIDQKHKSKRKEEQKIENRSSKRKTTNIKKEKRNPQKIEKTQNEKRSHNHSRSHSRSHNRSRSHSHSHKKQEKIQQQKKKGKEKLKKENVKENEKIKKIREKRRATNLKNEKERKQQKMNEKRKQEKSVKMKKQIPKEKKKIKVKEQENSRETIQNQKKQENTQKSELKENIKRRKKDHINTKMVESNLQKAKKGKNGKEEIQQIQRKKGEYDDLAFNLKAIRKVFLSVLVQMLKKFTRYLLIPENNDKMQIQSLFDDNKFLKEVPEDCIPFLTPFLKTQMFNNLIEEKIFSKNNDFKYFFKKIKSKMEKRCNYITKFQNEKFSNWGKLRFTNKGKKWKKFHFVFKDNMIYYSKKEILLNNISKKIKTIPLTKGRSKIEIPNIGDDYINNNEGGYGIKSNSSEKKIFYLNTFLKHKNNPEIFVEQRLEFKVANEKIRKQMVQIIKANCVGQEEITFLNQFITIKKIRKMNSWVSSEKRYSFKALNLNKMHLEAKEKQVHIGDIDCKIGFSTEVSSGDYHSEESSNENNRKKFKKKNN</sequence>
<feature type="compositionally biased region" description="Basic residues" evidence="1">
    <location>
        <begin position="561"/>
        <end position="572"/>
    </location>
</feature>
<dbReference type="GO" id="GO:0031410">
    <property type="term" value="C:cytoplasmic vesicle"/>
    <property type="evidence" value="ECO:0007669"/>
    <property type="project" value="TreeGrafter"/>
</dbReference>
<feature type="compositionally biased region" description="Basic residues" evidence="1">
    <location>
        <begin position="758"/>
        <end position="795"/>
    </location>
</feature>
<feature type="region of interest" description="Disordered" evidence="1">
    <location>
        <begin position="1226"/>
        <end position="1248"/>
    </location>
</feature>
<feature type="compositionally biased region" description="Basic residues" evidence="1">
    <location>
        <begin position="841"/>
        <end position="854"/>
    </location>
</feature>